<accession>X1U0H7</accession>
<sequence>MEPLNEIFGVLTSGIDADVQLQAGMLGLEFQERIFQSPITVSVLGKVEGLSGGPLLLVEKGDMMSVPSGIDTDADD</sequence>
<name>X1U0H7_9ZZZZ</name>
<dbReference type="AlphaFoldDB" id="X1U0H7"/>
<comment type="caution">
    <text evidence="1">The sequence shown here is derived from an EMBL/GenBank/DDBJ whole genome shotgun (WGS) entry which is preliminary data.</text>
</comment>
<evidence type="ECO:0000313" key="1">
    <source>
        <dbReference type="EMBL" id="GAJ11043.1"/>
    </source>
</evidence>
<proteinExistence type="predicted"/>
<protein>
    <submittedName>
        <fullName evidence="1">Uncharacterized protein</fullName>
    </submittedName>
</protein>
<dbReference type="EMBL" id="BARW01025661">
    <property type="protein sequence ID" value="GAJ11043.1"/>
    <property type="molecule type" value="Genomic_DNA"/>
</dbReference>
<gene>
    <name evidence="1" type="ORF">S12H4_42011</name>
</gene>
<reference evidence="1" key="1">
    <citation type="journal article" date="2014" name="Front. Microbiol.">
        <title>High frequency of phylogenetically diverse reductive dehalogenase-homologous genes in deep subseafloor sedimentary metagenomes.</title>
        <authorList>
            <person name="Kawai M."/>
            <person name="Futagami T."/>
            <person name="Toyoda A."/>
            <person name="Takaki Y."/>
            <person name="Nishi S."/>
            <person name="Hori S."/>
            <person name="Arai W."/>
            <person name="Tsubouchi T."/>
            <person name="Morono Y."/>
            <person name="Uchiyama I."/>
            <person name="Ito T."/>
            <person name="Fujiyama A."/>
            <person name="Inagaki F."/>
            <person name="Takami H."/>
        </authorList>
    </citation>
    <scope>NUCLEOTIDE SEQUENCE</scope>
    <source>
        <strain evidence="1">Expedition CK06-06</strain>
    </source>
</reference>
<organism evidence="1">
    <name type="scientific">marine sediment metagenome</name>
    <dbReference type="NCBI Taxonomy" id="412755"/>
    <lineage>
        <taxon>unclassified sequences</taxon>
        <taxon>metagenomes</taxon>
        <taxon>ecological metagenomes</taxon>
    </lineage>
</organism>